<comment type="function">
    <text evidence="10">Releases the supercoiling and torsional tension of DNA, which is introduced during the DNA replication and transcription, by transiently cleaving and rejoining one strand of the DNA duplex. Introduces a single-strand break via transesterification at a target site in duplex DNA. The scissile phosphodiester is attacked by the catalytic tyrosine of the enzyme, resulting in the formation of a DNA-(5'-phosphotyrosyl)-enzyme intermediate and the expulsion of a 3'-OH DNA strand. The free DNA strand then undergoes passage around the unbroken strand, thus removing DNA supercoils. Finally, in the religation step, the DNA 3'-OH attacks the covalent intermediate to expel the active-site tyrosine and restore the DNA phosphodiester backbone.</text>
</comment>
<evidence type="ECO:0000313" key="14">
    <source>
        <dbReference type="Proteomes" id="UP000053469"/>
    </source>
</evidence>
<dbReference type="SMART" id="SM00436">
    <property type="entry name" value="TOP1Bc"/>
    <property type="match status" value="1"/>
</dbReference>
<dbReference type="PROSITE" id="PS00396">
    <property type="entry name" value="TOPO_IA_1"/>
    <property type="match status" value="1"/>
</dbReference>
<organism evidence="13 14">
    <name type="scientific">candidate division WS6 bacterium 36_33</name>
    <dbReference type="NCBI Taxonomy" id="1641388"/>
    <lineage>
        <taxon>Bacteria</taxon>
        <taxon>Candidatus Dojkabacteria</taxon>
    </lineage>
</organism>
<evidence type="ECO:0000256" key="2">
    <source>
        <dbReference type="ARBA" id="ARBA00009446"/>
    </source>
</evidence>
<evidence type="ECO:0000313" key="13">
    <source>
        <dbReference type="EMBL" id="KUK67413.1"/>
    </source>
</evidence>
<dbReference type="CDD" id="cd00186">
    <property type="entry name" value="TOP1Ac"/>
    <property type="match status" value="1"/>
</dbReference>
<dbReference type="EC" id="5.6.2.1" evidence="10"/>
<evidence type="ECO:0000256" key="1">
    <source>
        <dbReference type="ARBA" id="ARBA00000213"/>
    </source>
</evidence>
<feature type="domain" description="Topo IA-type catalytic" evidence="12">
    <location>
        <begin position="136"/>
        <end position="561"/>
    </location>
</feature>
<reference evidence="14" key="1">
    <citation type="journal article" date="2015" name="MBio">
        <title>Genome-Resolved Metagenomic Analysis Reveals Roles for Candidate Phyla and Other Microbial Community Members in Biogeochemical Transformations in Oil Reservoirs.</title>
        <authorList>
            <person name="Hu P."/>
            <person name="Tom L."/>
            <person name="Singh A."/>
            <person name="Thomas B.C."/>
            <person name="Baker B.J."/>
            <person name="Piceno Y.M."/>
            <person name="Andersen G.L."/>
            <person name="Banfield J.F."/>
        </authorList>
    </citation>
    <scope>NUCLEOTIDE SEQUENCE [LARGE SCALE GENOMIC DNA]</scope>
</reference>
<keyword evidence="7 10" id="KW-0799">Topoisomerase</keyword>
<feature type="active site" description="O-(5'-phospho-DNA)-tyrosine intermediate" evidence="10">
    <location>
        <position position="297"/>
    </location>
</feature>
<dbReference type="Gene3D" id="1.10.290.10">
    <property type="entry name" value="Topoisomerase I, domain 4"/>
    <property type="match status" value="1"/>
</dbReference>
<dbReference type="GO" id="GO:0008270">
    <property type="term" value="F:zinc ion binding"/>
    <property type="evidence" value="ECO:0007669"/>
    <property type="project" value="UniProtKB-KW"/>
</dbReference>
<feature type="site" description="Interaction with DNA" evidence="10">
    <location>
        <position position="146"/>
    </location>
</feature>
<accession>A0A101GZ86</accession>
<comment type="caution">
    <text evidence="13">The sequence shown here is derived from an EMBL/GenBank/DDBJ whole genome shotgun (WGS) entry which is preliminary data.</text>
</comment>
<dbReference type="InterPro" id="IPR034149">
    <property type="entry name" value="TOPRIM_TopoI"/>
</dbReference>
<dbReference type="GO" id="GO:0005694">
    <property type="term" value="C:chromosome"/>
    <property type="evidence" value="ECO:0007669"/>
    <property type="project" value="InterPro"/>
</dbReference>
<evidence type="ECO:0000259" key="11">
    <source>
        <dbReference type="PROSITE" id="PS50880"/>
    </source>
</evidence>
<keyword evidence="9 10" id="KW-0413">Isomerase</keyword>
<dbReference type="InterPro" id="IPR000380">
    <property type="entry name" value="Topo_IA"/>
</dbReference>
<dbReference type="InterPro" id="IPR013826">
    <property type="entry name" value="Topo_IA_cen_sub3"/>
</dbReference>
<evidence type="ECO:0000256" key="3">
    <source>
        <dbReference type="ARBA" id="ARBA00022723"/>
    </source>
</evidence>
<comment type="similarity">
    <text evidence="2 10">Belongs to the type IA topoisomerase family.</text>
</comment>
<dbReference type="Pfam" id="PF01131">
    <property type="entry name" value="Topoisom_bac"/>
    <property type="match status" value="1"/>
</dbReference>
<protein>
    <recommendedName>
        <fullName evidence="10">DNA topoisomerase 1</fullName>
        <ecNumber evidence="10">5.6.2.1</ecNumber>
    </recommendedName>
    <alternativeName>
        <fullName evidence="10">DNA topoisomerase I</fullName>
    </alternativeName>
</protein>
<feature type="site" description="Interaction with DNA" evidence="10">
    <location>
        <position position="150"/>
    </location>
</feature>
<keyword evidence="5" id="KW-0862">Zinc</keyword>
<gene>
    <name evidence="10" type="primary">topA</name>
    <name evidence="13" type="ORF">XD87_0141</name>
</gene>
<comment type="catalytic activity">
    <reaction evidence="1 10">
        <text>ATP-independent breakage of single-stranded DNA, followed by passage and rejoining.</text>
        <dbReference type="EC" id="5.6.2.1"/>
    </reaction>
</comment>
<dbReference type="InterPro" id="IPR013824">
    <property type="entry name" value="Topo_IA_cen_sub1"/>
</dbReference>
<dbReference type="Gene3D" id="1.10.460.10">
    <property type="entry name" value="Topoisomerase I, domain 2"/>
    <property type="match status" value="1"/>
</dbReference>
<dbReference type="SUPFAM" id="SSF57783">
    <property type="entry name" value="Zinc beta-ribbon"/>
    <property type="match status" value="3"/>
</dbReference>
<feature type="region of interest" description="Interaction with DNA" evidence="10">
    <location>
        <begin position="170"/>
        <end position="175"/>
    </location>
</feature>
<proteinExistence type="inferred from homology"/>
<dbReference type="Proteomes" id="UP000053469">
    <property type="component" value="Unassembled WGS sequence"/>
</dbReference>
<evidence type="ECO:0000256" key="8">
    <source>
        <dbReference type="ARBA" id="ARBA00023125"/>
    </source>
</evidence>
<dbReference type="InterPro" id="IPR028612">
    <property type="entry name" value="Topoisom_1_IA"/>
</dbReference>
<dbReference type="NCBIfam" id="TIGR01051">
    <property type="entry name" value="topA_bact"/>
    <property type="match status" value="1"/>
</dbReference>
<feature type="domain" description="Toprim" evidence="11">
    <location>
        <begin position="12"/>
        <end position="122"/>
    </location>
</feature>
<dbReference type="PROSITE" id="PS52039">
    <property type="entry name" value="TOPO_IA_2"/>
    <property type="match status" value="1"/>
</dbReference>
<feature type="site" description="Interaction with DNA" evidence="10">
    <location>
        <position position="162"/>
    </location>
</feature>
<dbReference type="InterPro" id="IPR023406">
    <property type="entry name" value="Topo_IA_AS"/>
</dbReference>
<dbReference type="InterPro" id="IPR013497">
    <property type="entry name" value="Topo_IA_cen"/>
</dbReference>
<dbReference type="InterPro" id="IPR023405">
    <property type="entry name" value="Topo_IA_core_domain"/>
</dbReference>
<dbReference type="InterPro" id="IPR013825">
    <property type="entry name" value="Topo_IA_cen_sub2"/>
</dbReference>
<sequence length="714" mass="81361">MYFEPMADKTYKNLLIVESPSKAKTISKYLGKDFKVMATVGHIMDLPKSNLGVDVENNYEPQLETIYGKGKIVKELKKAIPKDGDVYLAMDPDREGEAIAYHTATELNLKKPKRVMFHEITEEAVKEAVANPKEINLNLVEAQKARRVLDRLVGYKLSELIWKKIWYGLSAGRVQSVALRLVVEKEEEREAFKQEEYWEVSVKLKDSDKNIVIAKLATKDGKKYVPKNEEEVKDIQGGIGDSKFLVKEVTTKKKSRHAYPPFTTSTLQQTANTILGYTSKRTMGIAQALYQSGHITYMRTDSVYMAKKAISQIRKLVEEKYGKEYIPQKPNYYKNKAKNAQEAHEAIRPTDFSLDFSKIEKEHGKAAVKLYELIWKRAVSSQMSNKEVEALEVSLKPKDLNKPEYIFTLGGERTLFDGFRKVLGSKKDADDLQEIAQLKEGDELEKVEFVNEQKFTQPPARYTEASLIKKLEALGIGRPSTYSSIISTIRSRGYVEFEARAIFPTDVGRVVTNFLRGNFKRLVDYKYTAKVENELDDIALGSKDYVPVIDEEFKSLMKNIKTADKEVNKEDVVILSKSDEKCPECGGEMVVRIGRYGKFLSCAKFPECKGMKDLSGGEENLNYDKYFKPGKCPKCGAKMVLKNGRYGKFWACEKYPECKGIVPLLLNEKCPECGHHLVERRSKWGKTFIGCSDYPDCRYIKKSKKRAKSKKKSS</sequence>
<dbReference type="Gene3D" id="3.30.65.10">
    <property type="entry name" value="Bacterial Topoisomerase I, domain 1"/>
    <property type="match status" value="3"/>
</dbReference>
<dbReference type="PROSITE" id="PS50880">
    <property type="entry name" value="TOPRIM"/>
    <property type="match status" value="1"/>
</dbReference>
<dbReference type="InterPro" id="IPR005733">
    <property type="entry name" value="TopoI_bac-type"/>
</dbReference>
<name>A0A101GZ86_9BACT</name>
<keyword evidence="6" id="KW-0460">Magnesium</keyword>
<dbReference type="PRINTS" id="PR00417">
    <property type="entry name" value="PRTPISMRASEI"/>
</dbReference>
<dbReference type="GO" id="GO:0003677">
    <property type="term" value="F:DNA binding"/>
    <property type="evidence" value="ECO:0007669"/>
    <property type="project" value="UniProtKB-KW"/>
</dbReference>
<dbReference type="SMART" id="SM00437">
    <property type="entry name" value="TOP1Ac"/>
    <property type="match status" value="1"/>
</dbReference>
<evidence type="ECO:0000256" key="7">
    <source>
        <dbReference type="ARBA" id="ARBA00023029"/>
    </source>
</evidence>
<dbReference type="Pfam" id="PF01751">
    <property type="entry name" value="Toprim"/>
    <property type="match status" value="1"/>
</dbReference>
<keyword evidence="3" id="KW-0479">Metal-binding</keyword>
<dbReference type="PATRIC" id="fig|1641388.3.peg.99"/>
<dbReference type="InterPro" id="IPR006171">
    <property type="entry name" value="TOPRIM_dom"/>
</dbReference>
<dbReference type="Pfam" id="PF01396">
    <property type="entry name" value="Zn_ribbon_Top1"/>
    <property type="match status" value="3"/>
</dbReference>
<dbReference type="CDD" id="cd03363">
    <property type="entry name" value="TOPRIM_TopoIA_TopoI"/>
    <property type="match status" value="1"/>
</dbReference>
<dbReference type="PANTHER" id="PTHR42785">
    <property type="entry name" value="DNA TOPOISOMERASE, TYPE IA, CORE"/>
    <property type="match status" value="1"/>
</dbReference>
<evidence type="ECO:0000256" key="9">
    <source>
        <dbReference type="ARBA" id="ARBA00023235"/>
    </source>
</evidence>
<feature type="site" description="Interaction with DNA" evidence="10">
    <location>
        <position position="155"/>
    </location>
</feature>
<evidence type="ECO:0000256" key="4">
    <source>
        <dbReference type="ARBA" id="ARBA00022771"/>
    </source>
</evidence>
<dbReference type="HAMAP" id="MF_00952">
    <property type="entry name" value="Topoisom_1_prok"/>
    <property type="match status" value="1"/>
</dbReference>
<keyword evidence="8 10" id="KW-0238">DNA-binding</keyword>
<feature type="site" description="Interaction with DNA" evidence="10">
    <location>
        <position position="299"/>
    </location>
</feature>
<evidence type="ECO:0000256" key="6">
    <source>
        <dbReference type="ARBA" id="ARBA00022842"/>
    </source>
</evidence>
<evidence type="ECO:0000256" key="10">
    <source>
        <dbReference type="HAMAP-Rule" id="MF_00952"/>
    </source>
</evidence>
<dbReference type="InterPro" id="IPR013498">
    <property type="entry name" value="Topo_IA_Znf"/>
</dbReference>
<evidence type="ECO:0000259" key="12">
    <source>
        <dbReference type="PROSITE" id="PS52039"/>
    </source>
</evidence>
<dbReference type="InterPro" id="IPR003602">
    <property type="entry name" value="Topo_IA_DNA-bd_dom"/>
</dbReference>
<dbReference type="PANTHER" id="PTHR42785:SF1">
    <property type="entry name" value="DNA TOPOISOMERASE"/>
    <property type="match status" value="1"/>
</dbReference>
<dbReference type="Gene3D" id="2.70.20.10">
    <property type="entry name" value="Topoisomerase I, domain 3"/>
    <property type="match status" value="1"/>
</dbReference>
<keyword evidence="4" id="KW-0863">Zinc-finger</keyword>
<dbReference type="SUPFAM" id="SSF56712">
    <property type="entry name" value="Prokaryotic type I DNA topoisomerase"/>
    <property type="match status" value="1"/>
</dbReference>
<feature type="site" description="Interaction with DNA" evidence="10">
    <location>
        <position position="42"/>
    </location>
</feature>
<dbReference type="GO" id="GO:0003917">
    <property type="term" value="F:DNA topoisomerase type I (single strand cut, ATP-independent) activity"/>
    <property type="evidence" value="ECO:0007669"/>
    <property type="project" value="UniProtKB-UniRule"/>
</dbReference>
<dbReference type="Gene3D" id="3.40.50.140">
    <property type="match status" value="1"/>
</dbReference>
<dbReference type="GO" id="GO:0006265">
    <property type="term" value="P:DNA topological change"/>
    <property type="evidence" value="ECO:0007669"/>
    <property type="project" value="UniProtKB-UniRule"/>
</dbReference>
<evidence type="ECO:0000256" key="5">
    <source>
        <dbReference type="ARBA" id="ARBA00022833"/>
    </source>
</evidence>
<dbReference type="SMART" id="SM00493">
    <property type="entry name" value="TOPRIM"/>
    <property type="match status" value="1"/>
</dbReference>
<comment type="subunit">
    <text evidence="10">Monomer.</text>
</comment>
<feature type="site" description="Interaction with DNA" evidence="10">
    <location>
        <position position="147"/>
    </location>
</feature>
<dbReference type="EMBL" id="LGGI01000012">
    <property type="protein sequence ID" value="KUK67413.1"/>
    <property type="molecule type" value="Genomic_DNA"/>
</dbReference>
<feature type="site" description="Interaction with DNA" evidence="10">
    <location>
        <position position="492"/>
    </location>
</feature>
<dbReference type="InterPro" id="IPR003601">
    <property type="entry name" value="Topo_IA_2"/>
</dbReference>
<dbReference type="AlphaFoldDB" id="A0A101GZ86"/>